<evidence type="ECO:0000313" key="1">
    <source>
        <dbReference type="EMBL" id="TRB05843.1"/>
    </source>
</evidence>
<dbReference type="EMBL" id="SGOE01000003">
    <property type="protein sequence ID" value="TRB05843.1"/>
    <property type="molecule type" value="Genomic_DNA"/>
</dbReference>
<sequence>MAKFTFCDFAMGRVVIDFRNYTMEELKALRALCRLIEPECKEPAYSFCACYYVEPKHCRWYEGGPHNFVGKNVCRATEIILPFEVAA</sequence>
<accession>A0A546XYM5</accession>
<dbReference type="RefSeq" id="WP_142856770.1">
    <property type="nucleotide sequence ID" value="NZ_SGOE01000003.1"/>
</dbReference>
<organism evidence="1 2">
    <name type="scientific">Agrobacterium tumefaciens</name>
    <dbReference type="NCBI Taxonomy" id="358"/>
    <lineage>
        <taxon>Bacteria</taxon>
        <taxon>Pseudomonadati</taxon>
        <taxon>Pseudomonadota</taxon>
        <taxon>Alphaproteobacteria</taxon>
        <taxon>Hyphomicrobiales</taxon>
        <taxon>Rhizobiaceae</taxon>
        <taxon>Rhizobium/Agrobacterium group</taxon>
        <taxon>Agrobacterium</taxon>
        <taxon>Agrobacterium tumefaciens complex</taxon>
    </lineage>
</organism>
<gene>
    <name evidence="1" type="ORF">EXN61_11455</name>
</gene>
<evidence type="ECO:0000313" key="2">
    <source>
        <dbReference type="Proteomes" id="UP000317023"/>
    </source>
</evidence>
<reference evidence="1 2" key="1">
    <citation type="journal article" date="2019" name="Appl. Microbiol. Biotechnol.">
        <title>Differential efficiency of wild type rhizogenic strains for rol gene transformation of plants.</title>
        <authorList>
            <person name="Desmet S."/>
            <person name="De Keyser E."/>
            <person name="Van Vaerenbergh J."/>
            <person name="Baeyen S."/>
            <person name="Van Huylenbroeck J."/>
            <person name="Geelen D."/>
            <person name="Dhooghe E."/>
        </authorList>
    </citation>
    <scope>NUCLEOTIDE SEQUENCE [LARGE SCALE GENOMIC DNA]</scope>
    <source>
        <strain evidence="1 2">MAFF210266</strain>
    </source>
</reference>
<proteinExistence type="predicted"/>
<dbReference type="Proteomes" id="UP000317023">
    <property type="component" value="Unassembled WGS sequence"/>
</dbReference>
<protein>
    <submittedName>
        <fullName evidence="1">Uncharacterized protein</fullName>
    </submittedName>
</protein>
<comment type="caution">
    <text evidence="1">The sequence shown here is derived from an EMBL/GenBank/DDBJ whole genome shotgun (WGS) entry which is preliminary data.</text>
</comment>
<dbReference type="AlphaFoldDB" id="A0A546XYM5"/>
<name>A0A546XYM5_AGRTU</name>